<evidence type="ECO:0000313" key="8">
    <source>
        <dbReference type="EMBL" id="WOE74800.1"/>
    </source>
</evidence>
<comment type="similarity">
    <text evidence="2">Belongs to the polysaccharide synthase family.</text>
</comment>
<keyword evidence="6 7" id="KW-0472">Membrane</keyword>
<evidence type="ECO:0000256" key="7">
    <source>
        <dbReference type="SAM" id="Phobius"/>
    </source>
</evidence>
<feature type="transmembrane region" description="Helical" evidence="7">
    <location>
        <begin position="377"/>
        <end position="397"/>
    </location>
</feature>
<feature type="transmembrane region" description="Helical" evidence="7">
    <location>
        <begin position="46"/>
        <end position="70"/>
    </location>
</feature>
<feature type="transmembrane region" description="Helical" evidence="7">
    <location>
        <begin position="165"/>
        <end position="185"/>
    </location>
</feature>
<dbReference type="EMBL" id="CP136594">
    <property type="protein sequence ID" value="WOE74800.1"/>
    <property type="molecule type" value="Genomic_DNA"/>
</dbReference>
<feature type="transmembrane region" description="Helical" evidence="7">
    <location>
        <begin position="191"/>
        <end position="212"/>
    </location>
</feature>
<dbReference type="InterPro" id="IPR050833">
    <property type="entry name" value="Poly_Biosynth_Transport"/>
</dbReference>
<keyword evidence="3" id="KW-1003">Cell membrane</keyword>
<feature type="transmembrane region" description="Helical" evidence="7">
    <location>
        <begin position="307"/>
        <end position="328"/>
    </location>
</feature>
<feature type="transmembrane region" description="Helical" evidence="7">
    <location>
        <begin position="130"/>
        <end position="153"/>
    </location>
</feature>
<accession>A0AA97F973</accession>
<feature type="transmembrane region" description="Helical" evidence="7">
    <location>
        <begin position="348"/>
        <end position="370"/>
    </location>
</feature>
<evidence type="ECO:0000256" key="2">
    <source>
        <dbReference type="ARBA" id="ARBA00007430"/>
    </source>
</evidence>
<evidence type="ECO:0000256" key="4">
    <source>
        <dbReference type="ARBA" id="ARBA00022692"/>
    </source>
</evidence>
<name>A0AA97F973_9SPHN</name>
<dbReference type="GO" id="GO:0005886">
    <property type="term" value="C:plasma membrane"/>
    <property type="evidence" value="ECO:0007669"/>
    <property type="project" value="UniProtKB-SubCell"/>
</dbReference>
<evidence type="ECO:0000256" key="3">
    <source>
        <dbReference type="ARBA" id="ARBA00022475"/>
    </source>
</evidence>
<feature type="transmembrane region" description="Helical" evidence="7">
    <location>
        <begin position="91"/>
        <end position="115"/>
    </location>
</feature>
<dbReference type="PANTHER" id="PTHR30250">
    <property type="entry name" value="PST FAMILY PREDICTED COLANIC ACID TRANSPORTER"/>
    <property type="match status" value="1"/>
</dbReference>
<evidence type="ECO:0000256" key="5">
    <source>
        <dbReference type="ARBA" id="ARBA00022989"/>
    </source>
</evidence>
<dbReference type="Proteomes" id="UP001302429">
    <property type="component" value="Chromosome"/>
</dbReference>
<keyword evidence="9" id="KW-1185">Reference proteome</keyword>
<dbReference type="RefSeq" id="WP_317081147.1">
    <property type="nucleotide sequence ID" value="NZ_CP136594.1"/>
</dbReference>
<dbReference type="AlphaFoldDB" id="A0AA97F973"/>
<comment type="subcellular location">
    <subcellularLocation>
        <location evidence="1">Cell membrane</location>
        <topology evidence="1">Multi-pass membrane protein</topology>
    </subcellularLocation>
</comment>
<keyword evidence="4 7" id="KW-0812">Transmembrane</keyword>
<feature type="transmembrane region" description="Helical" evidence="7">
    <location>
        <begin position="232"/>
        <end position="255"/>
    </location>
</feature>
<evidence type="ECO:0000313" key="9">
    <source>
        <dbReference type="Proteomes" id="UP001302429"/>
    </source>
</evidence>
<gene>
    <name evidence="8" type="ORF">RB602_13275</name>
</gene>
<sequence length="443" mass="49775">MNFLSMNEVASNSSVYINIANRLVGLLGNLGVVAVVIFMLDVQMQGFYYTFYSLVFLKFFAELGLSFAVVQIISHLASTPERSEDLKSHTWFFTKWFAIASLLLGLVLMPAILIFEEQYTEIENYDQRIVLPWLVLSISTCASVFLNGMVSVIEGHKKILSVSKIRLAQSAANIVVVITCLIAGLELWSLALGAVAGITSAAWGISKFYSLFKVDAMSKQRSVDWKGEIWPFQWRLGASWVSGFFIFYSLTPIVLRFVGPEAAGQLGMSLQLFQAINSIGILFVSTHSAVFGGLIAQKRTQEMEKKFITCSIKSTIFLTLLLIIFWLSKMVSDYYFYDTISIRILENSMLLIVMIACLCNHVFFMMNYFFRCFKAEALWLLSIINSISTIGLALIFVPIGGVFAATAIYAGNAFLFWIIIGVPYCLHWRHSLVKQQEILQRSA</sequence>
<dbReference type="PANTHER" id="PTHR30250:SF10">
    <property type="entry name" value="LIPOPOLYSACCHARIDE BIOSYNTHESIS PROTEIN WZXC"/>
    <property type="match status" value="1"/>
</dbReference>
<reference evidence="8 9" key="1">
    <citation type="submission" date="2023-10" db="EMBL/GenBank/DDBJ databases">
        <title>Complete genome sequence of a Sphingomonadaceae bacterium.</title>
        <authorList>
            <person name="Yan C."/>
        </authorList>
    </citation>
    <scope>NUCLEOTIDE SEQUENCE [LARGE SCALE GENOMIC DNA]</scope>
    <source>
        <strain evidence="8 9">SCSIO 66989</strain>
    </source>
</reference>
<feature type="transmembrane region" description="Helical" evidence="7">
    <location>
        <begin position="403"/>
        <end position="426"/>
    </location>
</feature>
<feature type="transmembrane region" description="Helical" evidence="7">
    <location>
        <begin position="275"/>
        <end position="295"/>
    </location>
</feature>
<evidence type="ECO:0000256" key="6">
    <source>
        <dbReference type="ARBA" id="ARBA00023136"/>
    </source>
</evidence>
<evidence type="ECO:0000256" key="1">
    <source>
        <dbReference type="ARBA" id="ARBA00004651"/>
    </source>
</evidence>
<keyword evidence="5 7" id="KW-1133">Transmembrane helix</keyword>
<proteinExistence type="inferred from homology"/>
<dbReference type="KEGG" id="acoa:RB602_13275"/>
<feature type="transmembrane region" description="Helical" evidence="7">
    <location>
        <begin position="20"/>
        <end position="40"/>
    </location>
</feature>
<protein>
    <recommendedName>
        <fullName evidence="10">Polysaccharide biosynthesis protein</fullName>
    </recommendedName>
</protein>
<organism evidence="8 9">
    <name type="scientific">Alterisphingorhabdus coralli</name>
    <dbReference type="NCBI Taxonomy" id="3071408"/>
    <lineage>
        <taxon>Bacteria</taxon>
        <taxon>Pseudomonadati</taxon>
        <taxon>Pseudomonadota</taxon>
        <taxon>Alphaproteobacteria</taxon>
        <taxon>Sphingomonadales</taxon>
        <taxon>Sphingomonadaceae</taxon>
        <taxon>Alterisphingorhabdus (ex Yan et al. 2024)</taxon>
    </lineage>
</organism>
<evidence type="ECO:0008006" key="10">
    <source>
        <dbReference type="Google" id="ProtNLM"/>
    </source>
</evidence>